<dbReference type="AlphaFoldDB" id="A0A2C5Z529"/>
<dbReference type="EMBL" id="NJES01000247">
    <property type="protein sequence ID" value="PHH74890.1"/>
    <property type="molecule type" value="Genomic_DNA"/>
</dbReference>
<gene>
    <name evidence="2" type="ORF">CDD80_2772</name>
</gene>
<keyword evidence="3" id="KW-1185">Reference proteome</keyword>
<evidence type="ECO:0000313" key="3">
    <source>
        <dbReference type="Proteomes" id="UP000226431"/>
    </source>
</evidence>
<feature type="region of interest" description="Disordered" evidence="1">
    <location>
        <begin position="462"/>
        <end position="483"/>
    </location>
</feature>
<evidence type="ECO:0000313" key="2">
    <source>
        <dbReference type="EMBL" id="PHH74890.1"/>
    </source>
</evidence>
<feature type="region of interest" description="Disordered" evidence="1">
    <location>
        <begin position="525"/>
        <end position="552"/>
    </location>
</feature>
<name>A0A2C5Z529_9HYPO</name>
<protein>
    <submittedName>
        <fullName evidence="2">Uncharacterized protein</fullName>
    </submittedName>
</protein>
<feature type="compositionally biased region" description="Polar residues" evidence="1">
    <location>
        <begin position="305"/>
        <end position="324"/>
    </location>
</feature>
<evidence type="ECO:0000256" key="1">
    <source>
        <dbReference type="SAM" id="MobiDB-lite"/>
    </source>
</evidence>
<proteinExistence type="predicted"/>
<feature type="compositionally biased region" description="Polar residues" evidence="1">
    <location>
        <begin position="20"/>
        <end position="31"/>
    </location>
</feature>
<feature type="compositionally biased region" description="Low complexity" evidence="1">
    <location>
        <begin position="187"/>
        <end position="211"/>
    </location>
</feature>
<accession>A0A2C5Z529</accession>
<comment type="caution">
    <text evidence="2">The sequence shown here is derived from an EMBL/GenBank/DDBJ whole genome shotgun (WGS) entry which is preliminary data.</text>
</comment>
<sequence length="552" mass="60449">MQALCCCISRRRRKRIHDGTASSMPDSTNPDWNAVRPSAASTGVGPSPCEGPIELCQLVANDTSEAQDASALRTNLIRRDQELARHGGLMSRDASHLESIDQGSSRSHKSSRYLSSLVQRGIGPRDTIEFTLDDAFTIPEASPADCRETSEDFAVLPTSSSGTLRQGHVSIVDSTRHLDRSGDAEELSSVSSAEATSRPTSEPTTSPRRLTGCSITSSRLDRVLGRDNDFNIRRGSHAWEDQSALGVWLIAQSLRSRDCSLLLAGDADSDQLEHRDPCLDFGGIDSIIDIPEDNAPEPTDRKPSCNASSHYASMLPSFQPSPAGSDTKKYSLSPEDLKHLELSPLECCALRNFGLSEGHSSSYATAEEDETSTASFKDAALLCQAPRSRRGPDSKSVTHSEPNSFHQREAELRSVEQRFGQVVSRKPAEVPLRSRFREEFTTIRRPARTSFIRRIQHSLPRLSRAGSEAPSETRNFSASTSPEIGSIRRGVQAAFTEVSATASIVPRPHLVRQWKNERRRTSLGGLMAMGRDGYQSEGVSPEPWTKYDQGGL</sequence>
<dbReference type="OrthoDB" id="3437384at2759"/>
<feature type="compositionally biased region" description="Polar residues" evidence="1">
    <location>
        <begin position="470"/>
        <end position="483"/>
    </location>
</feature>
<feature type="region of interest" description="Disordered" evidence="1">
    <location>
        <begin position="175"/>
        <end position="212"/>
    </location>
</feature>
<feature type="region of interest" description="Disordered" evidence="1">
    <location>
        <begin position="292"/>
        <end position="330"/>
    </location>
</feature>
<feature type="region of interest" description="Disordered" evidence="1">
    <location>
        <begin position="386"/>
        <end position="407"/>
    </location>
</feature>
<dbReference type="Proteomes" id="UP000226431">
    <property type="component" value="Unassembled WGS sequence"/>
</dbReference>
<reference evidence="2 3" key="1">
    <citation type="submission" date="2017-06" db="EMBL/GenBank/DDBJ databases">
        <title>Ant-infecting Ophiocordyceps genomes reveal a high diversity of potential behavioral manipulation genes and a possible major role for enterotoxins.</title>
        <authorList>
            <person name="De Bekker C."/>
            <person name="Evans H.C."/>
            <person name="Brachmann A."/>
            <person name="Hughes D.P."/>
        </authorList>
    </citation>
    <scope>NUCLEOTIDE SEQUENCE [LARGE SCALE GENOMIC DNA]</scope>
    <source>
        <strain evidence="2 3">Map16</strain>
    </source>
</reference>
<feature type="region of interest" description="Disordered" evidence="1">
    <location>
        <begin position="86"/>
        <end position="113"/>
    </location>
</feature>
<organism evidence="2 3">
    <name type="scientific">Ophiocordyceps camponoti-rufipedis</name>
    <dbReference type="NCBI Taxonomy" id="2004952"/>
    <lineage>
        <taxon>Eukaryota</taxon>
        <taxon>Fungi</taxon>
        <taxon>Dikarya</taxon>
        <taxon>Ascomycota</taxon>
        <taxon>Pezizomycotina</taxon>
        <taxon>Sordariomycetes</taxon>
        <taxon>Hypocreomycetidae</taxon>
        <taxon>Hypocreales</taxon>
        <taxon>Ophiocordycipitaceae</taxon>
        <taxon>Ophiocordyceps</taxon>
    </lineage>
</organism>
<feature type="region of interest" description="Disordered" evidence="1">
    <location>
        <begin position="17"/>
        <end position="46"/>
    </location>
</feature>